<sequence>MTTGNTRKHGLLTSAVELRTYRPQLDTPGECNLPHHSFGDGRIFSHGLPHNRPELTFTIHPALYQQQLVHSLRRGASIPHLHHDLVPRCLHVCIGGLLGVAAARFMSSKLGSGMVLWTFSMMLCFAWHELHQSSNVSRRDGTKKDSGHGDYNILHIHFPREIVRTVLWAELCQSLWGPGDYKEEMEEMLVEQAAIEASRPKSPLQLLRPGHPAGPVHSVSHLWMQPDVWHVDGQYVLL</sequence>
<protein>
    <submittedName>
        <fullName evidence="1">Uncharacterized protein</fullName>
    </submittedName>
</protein>
<accession>A0AAW0P5M9</accession>
<name>A0AAW0P5M9_9GOBI</name>
<dbReference type="EMBL" id="JBBPFD010000008">
    <property type="protein sequence ID" value="KAK7916738.1"/>
    <property type="molecule type" value="Genomic_DNA"/>
</dbReference>
<evidence type="ECO:0000313" key="1">
    <source>
        <dbReference type="EMBL" id="KAK7916738.1"/>
    </source>
</evidence>
<evidence type="ECO:0000313" key="2">
    <source>
        <dbReference type="Proteomes" id="UP001460270"/>
    </source>
</evidence>
<dbReference type="AlphaFoldDB" id="A0AAW0P5M9"/>
<dbReference type="Proteomes" id="UP001460270">
    <property type="component" value="Unassembled WGS sequence"/>
</dbReference>
<reference evidence="2" key="1">
    <citation type="submission" date="2024-04" db="EMBL/GenBank/DDBJ databases">
        <title>Salinicola lusitanus LLJ914,a marine bacterium isolated from the Okinawa Trough.</title>
        <authorList>
            <person name="Li J."/>
        </authorList>
    </citation>
    <scope>NUCLEOTIDE SEQUENCE [LARGE SCALE GENOMIC DNA]</scope>
</reference>
<proteinExistence type="predicted"/>
<gene>
    <name evidence="1" type="ORF">WMY93_012499</name>
</gene>
<keyword evidence="2" id="KW-1185">Reference proteome</keyword>
<comment type="caution">
    <text evidence="1">The sequence shown here is derived from an EMBL/GenBank/DDBJ whole genome shotgun (WGS) entry which is preliminary data.</text>
</comment>
<organism evidence="1 2">
    <name type="scientific">Mugilogobius chulae</name>
    <name type="common">yellowstripe goby</name>
    <dbReference type="NCBI Taxonomy" id="88201"/>
    <lineage>
        <taxon>Eukaryota</taxon>
        <taxon>Metazoa</taxon>
        <taxon>Chordata</taxon>
        <taxon>Craniata</taxon>
        <taxon>Vertebrata</taxon>
        <taxon>Euteleostomi</taxon>
        <taxon>Actinopterygii</taxon>
        <taxon>Neopterygii</taxon>
        <taxon>Teleostei</taxon>
        <taxon>Neoteleostei</taxon>
        <taxon>Acanthomorphata</taxon>
        <taxon>Gobiaria</taxon>
        <taxon>Gobiiformes</taxon>
        <taxon>Gobioidei</taxon>
        <taxon>Gobiidae</taxon>
        <taxon>Gobionellinae</taxon>
        <taxon>Mugilogobius</taxon>
    </lineage>
</organism>